<dbReference type="InterPro" id="IPR011990">
    <property type="entry name" value="TPR-like_helical_dom_sf"/>
</dbReference>
<dbReference type="AlphaFoldDB" id="X1C4L3"/>
<sequence>MELLDAGETSLLEGDYKKAIRAFTKALELSDNRSTRALLGIGT</sequence>
<gene>
    <name evidence="1" type="ORF">S01H4_41939</name>
</gene>
<feature type="non-terminal residue" evidence="1">
    <location>
        <position position="43"/>
    </location>
</feature>
<reference evidence="1" key="1">
    <citation type="journal article" date="2014" name="Front. Microbiol.">
        <title>High frequency of phylogenetically diverse reductive dehalogenase-homologous genes in deep subseafloor sedimentary metagenomes.</title>
        <authorList>
            <person name="Kawai M."/>
            <person name="Futagami T."/>
            <person name="Toyoda A."/>
            <person name="Takaki Y."/>
            <person name="Nishi S."/>
            <person name="Hori S."/>
            <person name="Arai W."/>
            <person name="Tsubouchi T."/>
            <person name="Morono Y."/>
            <person name="Uchiyama I."/>
            <person name="Ito T."/>
            <person name="Fujiyama A."/>
            <person name="Inagaki F."/>
            <person name="Takami H."/>
        </authorList>
    </citation>
    <scope>NUCLEOTIDE SEQUENCE</scope>
    <source>
        <strain evidence="1">Expedition CK06-06</strain>
    </source>
</reference>
<protein>
    <submittedName>
        <fullName evidence="1">Uncharacterized protein</fullName>
    </submittedName>
</protein>
<evidence type="ECO:0000313" key="1">
    <source>
        <dbReference type="EMBL" id="GAH02971.1"/>
    </source>
</evidence>
<name>X1C4L3_9ZZZZ</name>
<proteinExistence type="predicted"/>
<dbReference type="Gene3D" id="1.25.40.10">
    <property type="entry name" value="Tetratricopeptide repeat domain"/>
    <property type="match status" value="1"/>
</dbReference>
<organism evidence="1">
    <name type="scientific">marine sediment metagenome</name>
    <dbReference type="NCBI Taxonomy" id="412755"/>
    <lineage>
        <taxon>unclassified sequences</taxon>
        <taxon>metagenomes</taxon>
        <taxon>ecological metagenomes</taxon>
    </lineage>
</organism>
<dbReference type="EMBL" id="BART01022976">
    <property type="protein sequence ID" value="GAH02971.1"/>
    <property type="molecule type" value="Genomic_DNA"/>
</dbReference>
<comment type="caution">
    <text evidence="1">The sequence shown here is derived from an EMBL/GenBank/DDBJ whole genome shotgun (WGS) entry which is preliminary data.</text>
</comment>
<accession>X1C4L3</accession>